<reference evidence="2 3" key="1">
    <citation type="submission" date="2017-09" db="EMBL/GenBank/DDBJ databases">
        <title>WGS assembly of Aquilegia coerulea Goldsmith.</title>
        <authorList>
            <person name="Hodges S."/>
            <person name="Kramer E."/>
            <person name="Nordborg M."/>
            <person name="Tomkins J."/>
            <person name="Borevitz J."/>
            <person name="Derieg N."/>
            <person name="Yan J."/>
            <person name="Mihaltcheva S."/>
            <person name="Hayes R.D."/>
            <person name="Rokhsar D."/>
        </authorList>
    </citation>
    <scope>NUCLEOTIDE SEQUENCE [LARGE SCALE GENOMIC DNA]</scope>
    <source>
        <strain evidence="3">cv. Goldsmith</strain>
    </source>
</reference>
<dbReference type="OrthoDB" id="591189at2759"/>
<dbReference type="SUPFAM" id="SSF81383">
    <property type="entry name" value="F-box domain"/>
    <property type="match status" value="1"/>
</dbReference>
<dbReference type="InterPro" id="IPR050942">
    <property type="entry name" value="F-box_BR-signaling"/>
</dbReference>
<organism evidence="2 3">
    <name type="scientific">Aquilegia coerulea</name>
    <name type="common">Rocky mountain columbine</name>
    <dbReference type="NCBI Taxonomy" id="218851"/>
    <lineage>
        <taxon>Eukaryota</taxon>
        <taxon>Viridiplantae</taxon>
        <taxon>Streptophyta</taxon>
        <taxon>Embryophyta</taxon>
        <taxon>Tracheophyta</taxon>
        <taxon>Spermatophyta</taxon>
        <taxon>Magnoliopsida</taxon>
        <taxon>Ranunculales</taxon>
        <taxon>Ranunculaceae</taxon>
        <taxon>Thalictroideae</taxon>
        <taxon>Aquilegia</taxon>
    </lineage>
</organism>
<dbReference type="STRING" id="218851.A0A2G5CV81"/>
<evidence type="ECO:0000313" key="3">
    <source>
        <dbReference type="Proteomes" id="UP000230069"/>
    </source>
</evidence>
<dbReference type="AlphaFoldDB" id="A0A2G5CV81"/>
<evidence type="ECO:0000313" key="2">
    <source>
        <dbReference type="EMBL" id="PIA35171.1"/>
    </source>
</evidence>
<sequence length="404" mass="46581">MLKKRVTASNDSYEISNLYTDYRMRTSLDWLELPDHVLSLIATKLVINIKDYIYFGSVCRAWRSVYTGYPHPLPPPQPPLLLLATELNQDDQTRSFYSLAEERVLNFRVPVPHDRHCRGSSHGWLVTVHNDWEITLFNPFLADNNEIQLPSATTFEPHGDALTFKGYMAFVGKVILSANPVSDPNYIAMAIYSDFSRVAFFKPGDTVWTSLDSDFTLISDIVYYKDQFYFVNSSGMVFACDLNHPHPRVSTVAPPLKSRGVMRYLVESSGELLQVCRHTKYENSYDDDDVDEYRRHFYINEGFDVFKLDLASFKWIKMETLHGRTLFLGDNSSYSLSASDFPECKPNSIYFTDDYYEGYFGTEQYGIGPHDIGVFDLEKRTVEPHYSTDMKMFIPAPVWIEPTL</sequence>
<dbReference type="InterPro" id="IPR036047">
    <property type="entry name" value="F-box-like_dom_sf"/>
</dbReference>
<dbReference type="InParanoid" id="A0A2G5CV81"/>
<dbReference type="EMBL" id="KZ305053">
    <property type="protein sequence ID" value="PIA35171.1"/>
    <property type="molecule type" value="Genomic_DNA"/>
</dbReference>
<dbReference type="PANTHER" id="PTHR44259">
    <property type="entry name" value="OS07G0183000 PROTEIN-RELATED"/>
    <property type="match status" value="1"/>
</dbReference>
<evidence type="ECO:0000259" key="1">
    <source>
        <dbReference type="Pfam" id="PF03478"/>
    </source>
</evidence>
<feature type="domain" description="KIB1-4 beta-propeller" evidence="1">
    <location>
        <begin position="96"/>
        <end position="376"/>
    </location>
</feature>
<dbReference type="CDD" id="cd09917">
    <property type="entry name" value="F-box_SF"/>
    <property type="match status" value="1"/>
</dbReference>
<dbReference type="InterPro" id="IPR005174">
    <property type="entry name" value="KIB1-4_b-propeller"/>
</dbReference>
<name>A0A2G5CV81_AQUCA</name>
<keyword evidence="3" id="KW-1185">Reference proteome</keyword>
<protein>
    <recommendedName>
        <fullName evidence="1">KIB1-4 beta-propeller domain-containing protein</fullName>
    </recommendedName>
</protein>
<proteinExistence type="predicted"/>
<dbReference type="Pfam" id="PF03478">
    <property type="entry name" value="Beta-prop_KIB1-4"/>
    <property type="match status" value="1"/>
</dbReference>
<gene>
    <name evidence="2" type="ORF">AQUCO_03600078v1</name>
</gene>
<dbReference type="PANTHER" id="PTHR44259:SF114">
    <property type="entry name" value="OS06G0707300 PROTEIN"/>
    <property type="match status" value="1"/>
</dbReference>
<dbReference type="Proteomes" id="UP000230069">
    <property type="component" value="Unassembled WGS sequence"/>
</dbReference>
<dbReference type="Gene3D" id="1.20.1280.50">
    <property type="match status" value="1"/>
</dbReference>
<accession>A0A2G5CV81</accession>